<protein>
    <recommendedName>
        <fullName evidence="3">MORN repeat variant</fullName>
    </recommendedName>
</protein>
<dbReference type="EMBL" id="BMWS01000006">
    <property type="protein sequence ID" value="GGX12398.1"/>
    <property type="molecule type" value="Genomic_DNA"/>
</dbReference>
<dbReference type="SUPFAM" id="SSF82185">
    <property type="entry name" value="Histone H3 K4-specific methyltransferase SET7/9 N-terminal domain"/>
    <property type="match status" value="1"/>
</dbReference>
<dbReference type="RefSeq" id="WP_027411584.1">
    <property type="nucleotide sequence ID" value="NZ_BMWS01000006.1"/>
</dbReference>
<dbReference type="AlphaFoldDB" id="A0A918N3L5"/>
<evidence type="ECO:0000313" key="2">
    <source>
        <dbReference type="Proteomes" id="UP000601108"/>
    </source>
</evidence>
<proteinExistence type="predicted"/>
<keyword evidence="2" id="KW-1185">Reference proteome</keyword>
<gene>
    <name evidence="1" type="ORF">GCM10007384_12740</name>
</gene>
<dbReference type="PROSITE" id="PS51257">
    <property type="entry name" value="PROKAR_LIPOPROTEIN"/>
    <property type="match status" value="1"/>
</dbReference>
<organism evidence="1 2">
    <name type="scientific">Aquimarina muelleri</name>
    <dbReference type="NCBI Taxonomy" id="279356"/>
    <lineage>
        <taxon>Bacteria</taxon>
        <taxon>Pseudomonadati</taxon>
        <taxon>Bacteroidota</taxon>
        <taxon>Flavobacteriia</taxon>
        <taxon>Flavobacteriales</taxon>
        <taxon>Flavobacteriaceae</taxon>
        <taxon>Aquimarina</taxon>
    </lineage>
</organism>
<comment type="caution">
    <text evidence="1">The sequence shown here is derived from an EMBL/GenBank/DDBJ whole genome shotgun (WGS) entry which is preliminary data.</text>
</comment>
<dbReference type="Proteomes" id="UP000601108">
    <property type="component" value="Unassembled WGS sequence"/>
</dbReference>
<reference evidence="1 2" key="1">
    <citation type="journal article" date="2014" name="Int. J. Syst. Evol. Microbiol.">
        <title>Complete genome sequence of Corynebacterium casei LMG S-19264T (=DSM 44701T), isolated from a smear-ripened cheese.</title>
        <authorList>
            <consortium name="US DOE Joint Genome Institute (JGI-PGF)"/>
            <person name="Walter F."/>
            <person name="Albersmeier A."/>
            <person name="Kalinowski J."/>
            <person name="Ruckert C."/>
        </authorList>
    </citation>
    <scope>NUCLEOTIDE SEQUENCE [LARGE SCALE GENOMIC DNA]</scope>
    <source>
        <strain evidence="1 2">KCTC 12285</strain>
    </source>
</reference>
<name>A0A918N3L5_9FLAO</name>
<accession>A0A918N3L5</accession>
<dbReference type="Gene3D" id="3.90.930.1">
    <property type="match status" value="1"/>
</dbReference>
<evidence type="ECO:0000313" key="1">
    <source>
        <dbReference type="EMBL" id="GGX12398.1"/>
    </source>
</evidence>
<sequence>MLKKILYLFILIVLIGCKEKLTKVVTYHDNGKIKEVHHINKGSVKQGEVIFYYPSGRVSYSTVYTDGKLKDTIYYYHDNDKKELEIKKFFLNDHLIYYEDYHHKGVTKRTGTLNIDNQKVGVWKNYDKDGNHHFTKEYKIIDGIEYTNQMWVTLPTGDTLTEGVSIQYHFDKNKLQLTDSIYAFFQTEDSAFNEEDKEKTKVSVVLPKDYTQANFVPDFSNRAKDPDEKEGIHAIEIQSLKEHPNPKTVLQNPIDTTDYKKTVAFYWKPKRTGKDTIRGYFKEEFSYYDPNDEENKNMDRILTVLDKKIYFEFAVEVTKD</sequence>
<evidence type="ECO:0008006" key="3">
    <source>
        <dbReference type="Google" id="ProtNLM"/>
    </source>
</evidence>